<dbReference type="KEGG" id="spoa:EQM13_05985"/>
<dbReference type="AlphaFoldDB" id="A0A410QB27"/>
<dbReference type="Pfam" id="PF08665">
    <property type="entry name" value="PglZ"/>
    <property type="match status" value="1"/>
</dbReference>
<name>A0A410QB27_9FIRM</name>
<dbReference type="RefSeq" id="WP_128752243.1">
    <property type="nucleotide sequence ID" value="NZ_CP035282.1"/>
</dbReference>
<reference evidence="2" key="1">
    <citation type="submission" date="2019-01" db="EMBL/GenBank/DDBJ databases">
        <title>Draft genomes of a novel of Sporanaerobacter strains.</title>
        <authorList>
            <person name="Ma S."/>
        </authorList>
    </citation>
    <scope>NUCLEOTIDE SEQUENCE [LARGE SCALE GENOMIC DNA]</scope>
    <source>
        <strain evidence="2">NJN-17</strain>
    </source>
</reference>
<dbReference type="OrthoDB" id="9769734at2"/>
<accession>A0A410QB27</accession>
<protein>
    <submittedName>
        <fullName evidence="1">BREX-1 system phosphatase PglZ type A</fullName>
    </submittedName>
</protein>
<dbReference type="InterPro" id="IPR014060">
    <property type="entry name" value="PglZ"/>
</dbReference>
<evidence type="ECO:0000313" key="1">
    <source>
        <dbReference type="EMBL" id="QAT61167.1"/>
    </source>
</evidence>
<dbReference type="Proteomes" id="UP000287969">
    <property type="component" value="Chromosome"/>
</dbReference>
<organism evidence="1 2">
    <name type="scientific">Acidilutibacter cellobiosedens</name>
    <dbReference type="NCBI Taxonomy" id="2507161"/>
    <lineage>
        <taxon>Bacteria</taxon>
        <taxon>Bacillati</taxon>
        <taxon>Bacillota</taxon>
        <taxon>Tissierellia</taxon>
        <taxon>Tissierellales</taxon>
        <taxon>Acidilutibacteraceae</taxon>
        <taxon>Acidilutibacter</taxon>
    </lineage>
</organism>
<sequence length="842" mass="98057">MAELNLNQIEDKLNQKFTGDSRKLVFWYDDKGEFAEDIKNLKLKNAKIHCLTHTNLFKTKILLEREDTESNYLIYAPFPKPDSRENHLADTVKYSGEFSADRISLLMADLGMDEKCRPVLQKYRKFFDSKDRIKRFRALEVDDYNGKDNIEILLFSVLAKSKAANFEEAVRIVLTGSKLVGNEYMAEFRKYGLDEAFWEHIGRTFSFTDDKPNLEKLIISLFLTYAEKEIHGELPSFINKYLLNKSGTVMAFMDQLMNNILYQGRFDDLSDEVYQKINGEKLFENLSADDVVDLDIFRFADEKIISWMIERLLDENLNATINGMDIPKLCRFREKKHFGGNYFNEYHLLRHGFYIISQTNYRPGSDILSIIKKYDENDYKIDTHYRKFYYYLDKVKNCHIFDGLQELVENIYTNKYLNVVTKEFNDKFSYEEIKKGYKLQRNFYENFVSRSKEMLIVIISDAFRYEVAKELVERMKKNKRFETVSIEPQIGIVPSYTRLGMASLLPHEELNIDGNYNACVDGKPCSDLEERDEILKSADPNSGSIRYDDLKKYKKDELREFFVGKSVVYVYHNQIDARGDKPNTEDEVFMACKEAIDEIEELIIKLTDSVSRIKYIVTADHGFIYKRNKIIESDKIDGFFTKNDQVNKRFIISDKDYEVTGTKNIYVSDALDSYDTRTVTVPVTSNIFKASGGGQNFVHGGSSPQEILVPVVQVKTVRGYRKSENVKISVISMLSKITSLIVNLDFIQQEAISDVVNSTTYKISFIDEGGEIISNEEIHLADSKEKESAKRIFKLKFNLKNQKYERDKKYYFIAVDTETGMEVLRHEVMIDIAFSDDFGFDI</sequence>
<keyword evidence="2" id="KW-1185">Reference proteome</keyword>
<evidence type="ECO:0000313" key="2">
    <source>
        <dbReference type="Proteomes" id="UP000287969"/>
    </source>
</evidence>
<dbReference type="NCBIfam" id="TIGR02687">
    <property type="entry name" value="BREX-1 system phosphatase PglZ type A"/>
    <property type="match status" value="1"/>
</dbReference>
<proteinExistence type="predicted"/>
<gene>
    <name evidence="1" type="primary">pglZ</name>
    <name evidence="1" type="ORF">EQM13_05985</name>
</gene>
<dbReference type="EMBL" id="CP035282">
    <property type="protein sequence ID" value="QAT61167.1"/>
    <property type="molecule type" value="Genomic_DNA"/>
</dbReference>